<evidence type="ECO:0000313" key="5">
    <source>
        <dbReference type="Proteomes" id="UP001201262"/>
    </source>
</evidence>
<evidence type="ECO:0000256" key="1">
    <source>
        <dbReference type="SAM" id="MobiDB-lite"/>
    </source>
</evidence>
<feature type="domain" description="Transcription factor IIIC 90kDa subunit N-terminal" evidence="2">
    <location>
        <begin position="19"/>
        <end position="518"/>
    </location>
</feature>
<accession>A0AAD4KEX2</accession>
<reference evidence="4" key="1">
    <citation type="submission" date="2021-12" db="EMBL/GenBank/DDBJ databases">
        <title>Convergent genome expansion in fungi linked to evolution of root-endophyte symbiosis.</title>
        <authorList>
            <consortium name="DOE Joint Genome Institute"/>
            <person name="Ke Y.-H."/>
            <person name="Bonito G."/>
            <person name="Liao H.-L."/>
            <person name="Looney B."/>
            <person name="Rojas-Flechas A."/>
            <person name="Nash J."/>
            <person name="Hameed K."/>
            <person name="Schadt C."/>
            <person name="Martin F."/>
            <person name="Crous P.W."/>
            <person name="Miettinen O."/>
            <person name="Magnuson J.K."/>
            <person name="Labbe J."/>
            <person name="Jacobson D."/>
            <person name="Doktycz M.J."/>
            <person name="Veneault-Fourrey C."/>
            <person name="Kuo A."/>
            <person name="Mondo S."/>
            <person name="Calhoun S."/>
            <person name="Riley R."/>
            <person name="Ohm R."/>
            <person name="LaButti K."/>
            <person name="Andreopoulos B."/>
            <person name="Pangilinan J."/>
            <person name="Nolan M."/>
            <person name="Tritt A."/>
            <person name="Clum A."/>
            <person name="Lipzen A."/>
            <person name="Daum C."/>
            <person name="Barry K."/>
            <person name="Grigoriev I.V."/>
            <person name="Vilgalys R."/>
        </authorList>
    </citation>
    <scope>NUCLEOTIDE SEQUENCE</scope>
    <source>
        <strain evidence="4">PMI_201</strain>
    </source>
</reference>
<dbReference type="Pfam" id="PF12657">
    <property type="entry name" value="TFIIIC_delta"/>
    <property type="match status" value="1"/>
</dbReference>
<keyword evidence="5" id="KW-1185">Reference proteome</keyword>
<gene>
    <name evidence="4" type="ORF">BGW36DRAFT_66374</name>
</gene>
<dbReference type="AlphaFoldDB" id="A0AAD4KEX2"/>
<dbReference type="PANTHER" id="PTHR15496">
    <property type="entry name" value="GENERAL TRANSCRIPTION FACTOR 3C POLYPEPTIDE 4 FAMILY"/>
    <property type="match status" value="1"/>
</dbReference>
<dbReference type="GO" id="GO:0006384">
    <property type="term" value="P:transcription initiation at RNA polymerase III promoter"/>
    <property type="evidence" value="ECO:0007669"/>
    <property type="project" value="InterPro"/>
</dbReference>
<dbReference type="InterPro" id="IPR044230">
    <property type="entry name" value="GTF3C4"/>
</dbReference>
<feature type="compositionally biased region" description="Basic and acidic residues" evidence="1">
    <location>
        <begin position="738"/>
        <end position="764"/>
    </location>
</feature>
<protein>
    <submittedName>
        <fullName evidence="4">Transcription factor IIIC subunit delta N-term-domain-containing protein</fullName>
    </submittedName>
</protein>
<feature type="region of interest" description="Disordered" evidence="1">
    <location>
        <begin position="723"/>
        <end position="764"/>
    </location>
</feature>
<evidence type="ECO:0000259" key="2">
    <source>
        <dbReference type="Pfam" id="PF12657"/>
    </source>
</evidence>
<dbReference type="GO" id="GO:0000127">
    <property type="term" value="C:transcription factor TFIIIC complex"/>
    <property type="evidence" value="ECO:0007669"/>
    <property type="project" value="InterPro"/>
</dbReference>
<dbReference type="InterPro" id="IPR024761">
    <property type="entry name" value="TFIIIC_delta_N"/>
</dbReference>
<dbReference type="EMBL" id="JAJTJA010000014">
    <property type="protein sequence ID" value="KAH8690029.1"/>
    <property type="molecule type" value="Genomic_DNA"/>
</dbReference>
<organism evidence="4 5">
    <name type="scientific">Talaromyces proteolyticus</name>
    <dbReference type="NCBI Taxonomy" id="1131652"/>
    <lineage>
        <taxon>Eukaryota</taxon>
        <taxon>Fungi</taxon>
        <taxon>Dikarya</taxon>
        <taxon>Ascomycota</taxon>
        <taxon>Pezizomycotina</taxon>
        <taxon>Eurotiomycetes</taxon>
        <taxon>Eurotiomycetidae</taxon>
        <taxon>Eurotiales</taxon>
        <taxon>Trichocomaceae</taxon>
        <taxon>Talaromyces</taxon>
        <taxon>Talaromyces sect. Bacilispori</taxon>
    </lineage>
</organism>
<evidence type="ECO:0000313" key="4">
    <source>
        <dbReference type="EMBL" id="KAH8690029.1"/>
    </source>
</evidence>
<dbReference type="GeneID" id="70252786"/>
<dbReference type="GO" id="GO:0004402">
    <property type="term" value="F:histone acetyltransferase activity"/>
    <property type="evidence" value="ECO:0007669"/>
    <property type="project" value="InterPro"/>
</dbReference>
<feature type="domain" description="Transcription factor IIIC putative zinc-finger" evidence="3">
    <location>
        <begin position="640"/>
        <end position="784"/>
    </location>
</feature>
<proteinExistence type="predicted"/>
<name>A0AAD4KEX2_9EURO</name>
<dbReference type="PANTHER" id="PTHR15496:SF2">
    <property type="entry name" value="GENERAL TRANSCRIPTION FACTOR 3C POLYPEPTIDE 4"/>
    <property type="match status" value="1"/>
</dbReference>
<evidence type="ECO:0000259" key="3">
    <source>
        <dbReference type="Pfam" id="PF12660"/>
    </source>
</evidence>
<comment type="caution">
    <text evidence="4">The sequence shown here is derived from an EMBL/GenBank/DDBJ whole genome shotgun (WGS) entry which is preliminary data.</text>
</comment>
<dbReference type="RefSeq" id="XP_046066312.1">
    <property type="nucleotide sequence ID" value="XM_046222500.1"/>
</dbReference>
<sequence length="788" mass="88110">MGDAIDLNLFPSCYNCLAWSDDGELAVAAGDSVHLQLPQWKPTWVHPLFEKEKSLPWTSAKIRTNLFTHAEWEVAWPSDRDSFSIGAEQSLSTVGALAWSPPGLGRHRRCVLAVLTSNLLLSFYEADGRRKTWSRVAVVNHALDAYFRAHAKQHGHGETGSAVRKSRVRAFAWCPPLKREEGDGELARWGEQLLVVSTDDNDVVLVRVMRNGLKSITEDQYVLNVVAHIHVNQPGVRKFGMVCGSSLWADALEMRARVLHLSCGPWRRAVRVDEEGDSVDGSGAMVALVYGSRLQFINVHAAAGESDRDQWVRAHLSMAPDALFSKLSLDGVNFTGPLQWIPSNGNILLVAGYLGGRVTLRFDTSAYVNHPQNKKASKKSVLFHQRSFQEQGDGFISMGATYYQHNEPMTGIVAAGELDSPTVYMATLGPVSETIALSILGTSLEDTVGIQRIPWKERMERYRQRYDIQYELGDMAIVRTWGLATFNGWLAVAFTMHPGDTLEYMTKAEENTTILFVPPAPDTPFPKPPDTSEEHIANVRDEILHYILSSARDVRRDDIRSAKVLYAACMCAIISHHPDDRTSDPLLSLTHQALSHLSSLFSFPATDELAYCTGTTPLPTQTHEGRTTPILPAKPLPGLQGPGGFLWETCQTCLRRTGQSIGLSWHGYDRSMCENGHRWNRCNLTFLSIQEPYIAPFCSVCDKSILGRDRGVAYSLERAFEDMEMTDAPGLTEEDPTQPEKEKAEKVKREEQNNGDNNEEKDRKEVYDRLYDRYDVCAYCGGKYQDQL</sequence>
<dbReference type="Proteomes" id="UP001201262">
    <property type="component" value="Unassembled WGS sequence"/>
</dbReference>
<dbReference type="InterPro" id="IPR024764">
    <property type="entry name" value="TFIIIC_Znf"/>
</dbReference>
<dbReference type="Pfam" id="PF12660">
    <property type="entry name" value="zf-TFIIIC"/>
    <property type="match status" value="1"/>
</dbReference>